<keyword evidence="2" id="KW-0472">Membrane</keyword>
<feature type="region of interest" description="Disordered" evidence="1">
    <location>
        <begin position="1"/>
        <end position="26"/>
    </location>
</feature>
<dbReference type="GO" id="GO:0016020">
    <property type="term" value="C:membrane"/>
    <property type="evidence" value="ECO:0007669"/>
    <property type="project" value="InterPro"/>
</dbReference>
<evidence type="ECO:0000313" key="5">
    <source>
        <dbReference type="Proteomes" id="UP000332933"/>
    </source>
</evidence>
<dbReference type="InterPro" id="IPR015449">
    <property type="entry name" value="K_chnl_Ca-activ_SK"/>
</dbReference>
<dbReference type="GO" id="GO:0016286">
    <property type="term" value="F:small conductance calcium-activated potassium channel activity"/>
    <property type="evidence" value="ECO:0007669"/>
    <property type="project" value="InterPro"/>
</dbReference>
<evidence type="ECO:0000256" key="2">
    <source>
        <dbReference type="SAM" id="Phobius"/>
    </source>
</evidence>
<gene>
    <name evidence="4" type="primary">Aste57867_13730</name>
    <name evidence="3" type="ORF">As57867_013680</name>
    <name evidence="4" type="ORF">ASTE57867_13730</name>
</gene>
<keyword evidence="5" id="KW-1185">Reference proteome</keyword>
<feature type="transmembrane region" description="Helical" evidence="2">
    <location>
        <begin position="107"/>
        <end position="129"/>
    </location>
</feature>
<dbReference type="Proteomes" id="UP000332933">
    <property type="component" value="Unassembled WGS sequence"/>
</dbReference>
<proteinExistence type="predicted"/>
<feature type="transmembrane region" description="Helical" evidence="2">
    <location>
        <begin position="280"/>
        <end position="301"/>
    </location>
</feature>
<keyword evidence="2" id="KW-1133">Transmembrane helix</keyword>
<feature type="transmembrane region" description="Helical" evidence="2">
    <location>
        <begin position="72"/>
        <end position="95"/>
    </location>
</feature>
<evidence type="ECO:0000313" key="3">
    <source>
        <dbReference type="EMBL" id="KAF0695442.1"/>
    </source>
</evidence>
<dbReference type="PANTHER" id="PTHR10153">
    <property type="entry name" value="SMALL CONDUCTANCE CALCIUM-ACTIVATED POTASSIUM CHANNEL"/>
    <property type="match status" value="1"/>
</dbReference>
<dbReference type="SUPFAM" id="SSF81324">
    <property type="entry name" value="Voltage-gated potassium channels"/>
    <property type="match status" value="1"/>
</dbReference>
<name>A0A485KYW4_9STRA</name>
<protein>
    <submittedName>
        <fullName evidence="4">Aste57867_13730 protein</fullName>
    </submittedName>
</protein>
<feature type="transmembrane region" description="Helical" evidence="2">
    <location>
        <begin position="313"/>
        <end position="332"/>
    </location>
</feature>
<dbReference type="AlphaFoldDB" id="A0A485KYW4"/>
<dbReference type="EMBL" id="VJMH01005479">
    <property type="protein sequence ID" value="KAF0695442.1"/>
    <property type="molecule type" value="Genomic_DNA"/>
</dbReference>
<organism evidence="4 5">
    <name type="scientific">Aphanomyces stellatus</name>
    <dbReference type="NCBI Taxonomy" id="120398"/>
    <lineage>
        <taxon>Eukaryota</taxon>
        <taxon>Sar</taxon>
        <taxon>Stramenopiles</taxon>
        <taxon>Oomycota</taxon>
        <taxon>Saprolegniomycetes</taxon>
        <taxon>Saprolegniales</taxon>
        <taxon>Verrucalvaceae</taxon>
        <taxon>Aphanomyces</taxon>
    </lineage>
</organism>
<dbReference type="Gene3D" id="1.10.287.70">
    <property type="match status" value="1"/>
</dbReference>
<dbReference type="EMBL" id="CAADRA010005500">
    <property type="protein sequence ID" value="VFT90563.1"/>
    <property type="molecule type" value="Genomic_DNA"/>
</dbReference>
<evidence type="ECO:0000313" key="4">
    <source>
        <dbReference type="EMBL" id="VFT90563.1"/>
    </source>
</evidence>
<sequence>MQASSQPKSPDKKQVYAKQVPIDKGSQGTDDVVILARAESMDPVWQSATTQMAKMKCARELRNRRYRIEQSMTIFVLISVVATALSMQFGVIGMTGAVNLKGWQPDIAVNILRAVVSTCTLFLLVLLVVRTDTVCKLRIVTHRLPPHVKFYFPSAGLLGKMLFEAFIILLHVPPSWHHAFVDSRFMGSSIFNATSNSRYCPTDGHRMDAQTYFCYSDIPWHSSQLDAIGFLRLYVLFRYVRHRLGFESVDIEWLGTEWHVPTSSLGFTTKYMFHQHPLPFAVLSFLTTWLTTGLIVEFFEFRINPEIDSNVEALWLTVLTMSSAGLGSIPPLSFQGQIGIITGGIIGGAIMGALITSVLIASLRVTSDEEAVIDTLEARKLETEHQLAAIRVLEHFAHLVVLKARKASPSLLRAAKTKLFSYVSHVIASFTRHPHPRATLAFKENRHELAHLSHSTDQVLDHKTADVLFRTAALFDHPASSRSFVLKTTHGEDALDTLERKLHAIHGALARRR</sequence>
<feature type="transmembrane region" description="Helical" evidence="2">
    <location>
        <begin position="338"/>
        <end position="361"/>
    </location>
</feature>
<reference evidence="4 5" key="1">
    <citation type="submission" date="2019-03" db="EMBL/GenBank/DDBJ databases">
        <authorList>
            <person name="Gaulin E."/>
            <person name="Dumas B."/>
        </authorList>
    </citation>
    <scope>NUCLEOTIDE SEQUENCE [LARGE SCALE GENOMIC DNA]</scope>
    <source>
        <strain evidence="4">CBS 568.67</strain>
    </source>
</reference>
<evidence type="ECO:0000256" key="1">
    <source>
        <dbReference type="SAM" id="MobiDB-lite"/>
    </source>
</evidence>
<keyword evidence="2" id="KW-0812">Transmembrane</keyword>
<dbReference type="OrthoDB" id="433309at2759"/>
<reference evidence="3" key="2">
    <citation type="submission" date="2019-06" db="EMBL/GenBank/DDBJ databases">
        <title>Genomics analysis of Aphanomyces spp. identifies a new class of oomycete effector associated with host adaptation.</title>
        <authorList>
            <person name="Gaulin E."/>
        </authorList>
    </citation>
    <scope>NUCLEOTIDE SEQUENCE</scope>
    <source>
        <strain evidence="3">CBS 578.67</strain>
    </source>
</reference>
<feature type="transmembrane region" description="Helical" evidence="2">
    <location>
        <begin position="150"/>
        <end position="172"/>
    </location>
</feature>
<accession>A0A485KYW4</accession>